<dbReference type="AlphaFoldDB" id="A0A9W8AWD4"/>
<dbReference type="InterPro" id="IPR009000">
    <property type="entry name" value="Transl_B-barrel_sf"/>
</dbReference>
<dbReference type="SUPFAM" id="SSF52540">
    <property type="entry name" value="P-loop containing nucleoside triphosphate hydrolases"/>
    <property type="match status" value="1"/>
</dbReference>
<dbReference type="OrthoDB" id="364892at2759"/>
<dbReference type="SUPFAM" id="SSF50447">
    <property type="entry name" value="Translation proteins"/>
    <property type="match status" value="1"/>
</dbReference>
<keyword evidence="4" id="KW-0547">Nucleotide-binding</keyword>
<dbReference type="FunFam" id="3.90.1430.10:FF:000002">
    <property type="entry name" value="Elongation factor like GTPase 1"/>
    <property type="match status" value="1"/>
</dbReference>
<dbReference type="FunFam" id="3.40.50.300:FF:000746">
    <property type="entry name" value="Ribosome assembly protein 1"/>
    <property type="match status" value="1"/>
</dbReference>
<keyword evidence="3" id="KW-0690">Ribosome biogenesis</keyword>
<keyword evidence="2" id="KW-0963">Cytoplasm</keyword>
<dbReference type="SMART" id="SM00838">
    <property type="entry name" value="EFG_C"/>
    <property type="match status" value="1"/>
</dbReference>
<keyword evidence="6" id="KW-0342">GTP-binding</keyword>
<dbReference type="SUPFAM" id="SSF54980">
    <property type="entry name" value="EF-G C-terminal domain-like"/>
    <property type="match status" value="2"/>
</dbReference>
<dbReference type="Gene3D" id="3.30.230.10">
    <property type="match status" value="1"/>
</dbReference>
<dbReference type="FunFam" id="3.30.70.870:FF:000002">
    <property type="entry name" value="Translation elongation factor 2"/>
    <property type="match status" value="1"/>
</dbReference>
<evidence type="ECO:0000256" key="2">
    <source>
        <dbReference type="ARBA" id="ARBA00022490"/>
    </source>
</evidence>
<dbReference type="NCBIfam" id="TIGR00231">
    <property type="entry name" value="small_GTP"/>
    <property type="match status" value="1"/>
</dbReference>
<dbReference type="EMBL" id="JANBPY010000407">
    <property type="protein sequence ID" value="KAJ1967026.1"/>
    <property type="molecule type" value="Genomic_DNA"/>
</dbReference>
<dbReference type="InterPro" id="IPR041095">
    <property type="entry name" value="EFG_II"/>
</dbReference>
<comment type="catalytic activity">
    <reaction evidence="7">
        <text>GTP + H2O = GDP + phosphate + H(+)</text>
        <dbReference type="Rhea" id="RHEA:19669"/>
        <dbReference type="ChEBI" id="CHEBI:15377"/>
        <dbReference type="ChEBI" id="CHEBI:15378"/>
        <dbReference type="ChEBI" id="CHEBI:37565"/>
        <dbReference type="ChEBI" id="CHEBI:43474"/>
        <dbReference type="ChEBI" id="CHEBI:58189"/>
    </reaction>
</comment>
<evidence type="ECO:0000256" key="6">
    <source>
        <dbReference type="ARBA" id="ARBA00023134"/>
    </source>
</evidence>
<dbReference type="InterPro" id="IPR035647">
    <property type="entry name" value="EFG_III/V"/>
</dbReference>
<evidence type="ECO:0000256" key="5">
    <source>
        <dbReference type="ARBA" id="ARBA00022801"/>
    </source>
</evidence>
<dbReference type="InterPro" id="IPR000640">
    <property type="entry name" value="EFG_V-like"/>
</dbReference>
<dbReference type="GO" id="GO:0005525">
    <property type="term" value="F:GTP binding"/>
    <property type="evidence" value="ECO:0007669"/>
    <property type="project" value="UniProtKB-KW"/>
</dbReference>
<feature type="region of interest" description="Disordered" evidence="10">
    <location>
        <begin position="461"/>
        <end position="510"/>
    </location>
</feature>
<dbReference type="Pfam" id="PF00009">
    <property type="entry name" value="GTP_EFTU"/>
    <property type="match status" value="1"/>
</dbReference>
<feature type="compositionally biased region" description="Basic and acidic residues" evidence="10">
    <location>
        <begin position="461"/>
        <end position="472"/>
    </location>
</feature>
<feature type="domain" description="Tr-type G" evidence="11">
    <location>
        <begin position="17"/>
        <end position="285"/>
    </location>
</feature>
<proteinExistence type="predicted"/>
<gene>
    <name evidence="12" type="primary">RIA1</name>
    <name evidence="12" type="ORF">IWQ62_002108</name>
</gene>
<evidence type="ECO:0000256" key="3">
    <source>
        <dbReference type="ARBA" id="ARBA00022517"/>
    </source>
</evidence>
<accession>A0A9W8AWD4</accession>
<dbReference type="Pfam" id="PF25118">
    <property type="entry name" value="EFL1"/>
    <property type="match status" value="1"/>
</dbReference>
<dbReference type="GO" id="GO:0043022">
    <property type="term" value="F:ribosome binding"/>
    <property type="evidence" value="ECO:0007669"/>
    <property type="project" value="TreeGrafter"/>
</dbReference>
<dbReference type="InterPro" id="IPR014721">
    <property type="entry name" value="Ribsml_uS5_D2-typ_fold_subgr"/>
</dbReference>
<dbReference type="InterPro" id="IPR027417">
    <property type="entry name" value="P-loop_NTPase"/>
</dbReference>
<dbReference type="Gene3D" id="3.90.1430.10">
    <property type="entry name" value="Yeast translation eEF2 (G' domain)"/>
    <property type="match status" value="1"/>
</dbReference>
<dbReference type="CDD" id="cd01885">
    <property type="entry name" value="EF2"/>
    <property type="match status" value="1"/>
</dbReference>
<sequence length="1182" mass="131020">MSVFHANRLANLQANTDCIRNLCILAHVDHGKTTLSDALLSTNGIISSKNAGKIRYLDSREDEQERGITMESSGISLYFKVLRRRSPDNTSGAPSGPPSMEEQEYLVNLIDSPGHVDFSSEVSTASRLCDGALVLVDVVEGVCTQTITVLKQAWTEHVRPILVLNKIDRLITELQMTPHEAYLHLCQILEQVNAVMATFLTGEILEEDARKLEEAKLKFLSDSASSQDPSADFEWTLKEIDDAHIYFSPELGNVLFSSAIHGWAFGIQHFAQLYASKLKVKESLLRSTLWGDYYLDPKTKRIIPHKALKGRNLKPMFVQFVLDNIWTVYQVIVMNPNPTKIEKIVQTLSLKVLPRDLRSKDSQAVVTSVMTQWLPLAPTVFLAAIDKLPSPKQAQPYRLPRLLYPYQDPPLPPKNAAETAIYNCNASEEAPAVVYVSKMFAVPVALLPENQRVQLTAEELRARGRSERERRLQSRTTDQSTPGDPSALALPIPSSSEAVSGDVPLEESPAPAEEGHALIGFCRLYSGILCEGQQLYVLSPKFNPRLPARLQPQHISQVRMGKLYLLMGRDLHPVNRVYAGNVFGMAGLGGHVLKSATLSTTLDCPSLSSMLSHSAPIVRAALEPVRLAEMDQLVQGLKLLNRADPCVEVYIQETGEHVLAAAGELHLERCLTDLRERFARIEIHVSPPIVPFRETVVFQLASSGANVSETTTPVPKPTLTNSTYVGVEGGVPPVATVKSAVVTVATSNQVFEVVLSCRPLPETVRSFLRLHQDTIRQYLITQKSDVEIGELRDNDELTATLGDPLTTDRMDDSNFTLLSLGEFLNTLKRLFKEDEKKSKTVWGEVVDRLWAFGPRRVGPNLLVNNMAHYQPRPWHYQHSSKVPSSQCLTPFRPASPSPDESENLGVGDPTKVSRELPSSPTTLHDGITERMAKLQVDTSADGGGATTEGLPKRELHLRDLEENIVTGFQLATLNGPLCAEPVVGLCYIVEDCRLVLPDTNSAGTQSNHSKGNTSYLLQTTLPGQVISAVREACRQSFLTWSPRLMLAMYRCEIQATAEVLGKVYAVLAKRRGRVISEEMKDGTSLFVIQAQLPVVESFGFADDIRKRTSGAASPQLVFSGFDYLDEDPYWVPTTEEELEDLGEKADRENLAKKYVDGVRKRKGMFVEQKLVESAEKQRTLKK</sequence>
<organism evidence="12 13">
    <name type="scientific">Dispira parvispora</name>
    <dbReference type="NCBI Taxonomy" id="1520584"/>
    <lineage>
        <taxon>Eukaryota</taxon>
        <taxon>Fungi</taxon>
        <taxon>Fungi incertae sedis</taxon>
        <taxon>Zoopagomycota</taxon>
        <taxon>Kickxellomycotina</taxon>
        <taxon>Dimargaritomycetes</taxon>
        <taxon>Dimargaritales</taxon>
        <taxon>Dimargaritaceae</taxon>
        <taxon>Dispira</taxon>
    </lineage>
</organism>
<dbReference type="CDD" id="cd01681">
    <property type="entry name" value="aeEF2_snRNP_like_IV"/>
    <property type="match status" value="1"/>
</dbReference>
<evidence type="ECO:0000256" key="10">
    <source>
        <dbReference type="SAM" id="MobiDB-lite"/>
    </source>
</evidence>
<dbReference type="PRINTS" id="PR00315">
    <property type="entry name" value="ELONGATNFCT"/>
</dbReference>
<comment type="caution">
    <text evidence="12">The sequence shown here is derived from an EMBL/GenBank/DDBJ whole genome shotgun (WGS) entry which is preliminary data.</text>
</comment>
<dbReference type="Proteomes" id="UP001150925">
    <property type="component" value="Unassembled WGS sequence"/>
</dbReference>
<dbReference type="InterPro" id="IPR020568">
    <property type="entry name" value="Ribosomal_Su5_D2-typ_SF"/>
</dbReference>
<evidence type="ECO:0000256" key="7">
    <source>
        <dbReference type="ARBA" id="ARBA00048548"/>
    </source>
</evidence>
<evidence type="ECO:0000259" key="11">
    <source>
        <dbReference type="PROSITE" id="PS51722"/>
    </source>
</evidence>
<keyword evidence="13" id="KW-1185">Reference proteome</keyword>
<reference evidence="12" key="1">
    <citation type="submission" date="2022-07" db="EMBL/GenBank/DDBJ databases">
        <title>Phylogenomic reconstructions and comparative analyses of Kickxellomycotina fungi.</title>
        <authorList>
            <person name="Reynolds N.K."/>
            <person name="Stajich J.E."/>
            <person name="Barry K."/>
            <person name="Grigoriev I.V."/>
            <person name="Crous P."/>
            <person name="Smith M.E."/>
        </authorList>
    </citation>
    <scope>NUCLEOTIDE SEQUENCE</scope>
    <source>
        <strain evidence="12">RSA 1196</strain>
    </source>
</reference>
<dbReference type="GO" id="GO:0003924">
    <property type="term" value="F:GTPase activity"/>
    <property type="evidence" value="ECO:0007669"/>
    <property type="project" value="InterPro"/>
</dbReference>
<evidence type="ECO:0000313" key="13">
    <source>
        <dbReference type="Proteomes" id="UP001150925"/>
    </source>
</evidence>
<dbReference type="Gene3D" id="3.30.70.870">
    <property type="entry name" value="Elongation Factor G (Translational Gtpase), domain 3"/>
    <property type="match status" value="1"/>
</dbReference>
<dbReference type="PANTHER" id="PTHR42908">
    <property type="entry name" value="TRANSLATION ELONGATION FACTOR-RELATED"/>
    <property type="match status" value="1"/>
</dbReference>
<dbReference type="GO" id="GO:0042256">
    <property type="term" value="P:cytosolic ribosome assembly"/>
    <property type="evidence" value="ECO:0007669"/>
    <property type="project" value="TreeGrafter"/>
</dbReference>
<dbReference type="GO" id="GO:0005829">
    <property type="term" value="C:cytosol"/>
    <property type="evidence" value="ECO:0007669"/>
    <property type="project" value="TreeGrafter"/>
</dbReference>
<evidence type="ECO:0000256" key="1">
    <source>
        <dbReference type="ARBA" id="ARBA00004496"/>
    </source>
</evidence>
<evidence type="ECO:0000256" key="8">
    <source>
        <dbReference type="ARBA" id="ARBA00068031"/>
    </source>
</evidence>
<name>A0A9W8AWD4_9FUNG</name>
<dbReference type="Gene3D" id="3.40.50.300">
    <property type="entry name" value="P-loop containing nucleotide triphosphate hydrolases"/>
    <property type="match status" value="1"/>
</dbReference>
<dbReference type="CDD" id="cd04096">
    <property type="entry name" value="eEF2_snRNP_like_C"/>
    <property type="match status" value="1"/>
</dbReference>
<dbReference type="GO" id="GO:1990904">
    <property type="term" value="C:ribonucleoprotein complex"/>
    <property type="evidence" value="ECO:0007669"/>
    <property type="project" value="TreeGrafter"/>
</dbReference>
<dbReference type="PANTHER" id="PTHR42908:SF3">
    <property type="entry name" value="ELONGATION FACTOR-LIKE GTPASE 1"/>
    <property type="match status" value="1"/>
</dbReference>
<feature type="compositionally biased region" description="Low complexity" evidence="10">
    <location>
        <begin position="485"/>
        <end position="496"/>
    </location>
</feature>
<dbReference type="Gene3D" id="2.40.30.10">
    <property type="entry name" value="Translation factors"/>
    <property type="match status" value="1"/>
</dbReference>
<dbReference type="Pfam" id="PF00679">
    <property type="entry name" value="EFG_C"/>
    <property type="match status" value="1"/>
</dbReference>
<evidence type="ECO:0000256" key="4">
    <source>
        <dbReference type="ARBA" id="ARBA00022741"/>
    </source>
</evidence>
<dbReference type="InterPro" id="IPR000795">
    <property type="entry name" value="T_Tr_GTP-bd_dom"/>
</dbReference>
<keyword evidence="5" id="KW-0378">Hydrolase</keyword>
<dbReference type="CDD" id="cd16261">
    <property type="entry name" value="EF2_snRNP_III"/>
    <property type="match status" value="1"/>
</dbReference>
<protein>
    <recommendedName>
        <fullName evidence="8">Ribosome assembly protein 1</fullName>
    </recommendedName>
    <alternativeName>
        <fullName evidence="9">Elongation factor-like 1</fullName>
    </alternativeName>
</protein>
<comment type="subcellular location">
    <subcellularLocation>
        <location evidence="1">Cytoplasm</location>
    </subcellularLocation>
</comment>
<dbReference type="PROSITE" id="PS51722">
    <property type="entry name" value="G_TR_2"/>
    <property type="match status" value="1"/>
</dbReference>
<dbReference type="FunFam" id="3.30.70.240:FF:000006">
    <property type="entry name" value="Elongation factor like GTPase 1"/>
    <property type="match status" value="1"/>
</dbReference>
<dbReference type="InterPro" id="IPR005225">
    <property type="entry name" value="Small_GTP-bd"/>
</dbReference>
<dbReference type="CDD" id="cd16268">
    <property type="entry name" value="EF2_II"/>
    <property type="match status" value="1"/>
</dbReference>
<dbReference type="Pfam" id="PF14492">
    <property type="entry name" value="EFG_III"/>
    <property type="match status" value="1"/>
</dbReference>
<dbReference type="InterPro" id="IPR056752">
    <property type="entry name" value="EFL1"/>
</dbReference>
<dbReference type="Gene3D" id="3.30.70.240">
    <property type="match status" value="1"/>
</dbReference>
<evidence type="ECO:0000256" key="9">
    <source>
        <dbReference type="ARBA" id="ARBA00081809"/>
    </source>
</evidence>
<evidence type="ECO:0000313" key="12">
    <source>
        <dbReference type="EMBL" id="KAJ1967026.1"/>
    </source>
</evidence>
<feature type="compositionally biased region" description="Polar residues" evidence="10">
    <location>
        <begin position="877"/>
        <end position="888"/>
    </location>
</feature>
<feature type="region of interest" description="Disordered" evidence="10">
    <location>
        <begin position="876"/>
        <end position="924"/>
    </location>
</feature>
<dbReference type="SUPFAM" id="SSF54211">
    <property type="entry name" value="Ribosomal protein S5 domain 2-like"/>
    <property type="match status" value="1"/>
</dbReference>